<comment type="subcellular location">
    <subcellularLocation>
        <location evidence="3">Cytoplasm</location>
    </subcellularLocation>
    <subcellularLocation>
        <location evidence="2">Nucleus</location>
    </subcellularLocation>
</comment>
<dbReference type="PROSITE" id="PS50103">
    <property type="entry name" value="ZF_C3H1"/>
    <property type="match status" value="1"/>
</dbReference>
<comment type="catalytic activity">
    <reaction evidence="23">
        <text>5,6-dihydrouridine(47) in tRNA + NADP(+) = uridine(47) in tRNA + NADPH + H(+)</text>
        <dbReference type="Rhea" id="RHEA:53360"/>
        <dbReference type="Rhea" id="RHEA-COMP:13539"/>
        <dbReference type="Rhea" id="RHEA-COMP:13540"/>
        <dbReference type="ChEBI" id="CHEBI:15378"/>
        <dbReference type="ChEBI" id="CHEBI:57783"/>
        <dbReference type="ChEBI" id="CHEBI:58349"/>
        <dbReference type="ChEBI" id="CHEBI:65315"/>
        <dbReference type="ChEBI" id="CHEBI:74443"/>
        <dbReference type="EC" id="1.3.1.89"/>
    </reaction>
    <physiologicalReaction direction="right-to-left" evidence="23">
        <dbReference type="Rhea" id="RHEA:53362"/>
    </physiologicalReaction>
</comment>
<comment type="catalytic activity">
    <reaction evidence="20">
        <text>5,6-dihydrouridine(47) in tRNA + NAD(+) = uridine(47) in tRNA + NADH + H(+)</text>
        <dbReference type="Rhea" id="RHEA:53364"/>
        <dbReference type="Rhea" id="RHEA-COMP:13539"/>
        <dbReference type="Rhea" id="RHEA-COMP:13540"/>
        <dbReference type="ChEBI" id="CHEBI:15378"/>
        <dbReference type="ChEBI" id="CHEBI:57540"/>
        <dbReference type="ChEBI" id="CHEBI:57945"/>
        <dbReference type="ChEBI" id="CHEBI:65315"/>
        <dbReference type="ChEBI" id="CHEBI:74443"/>
        <dbReference type="EC" id="1.3.1.89"/>
    </reaction>
    <physiologicalReaction direction="right-to-left" evidence="20">
        <dbReference type="Rhea" id="RHEA:53366"/>
    </physiologicalReaction>
</comment>
<keyword evidence="18" id="KW-0539">Nucleus</keyword>
<evidence type="ECO:0000256" key="9">
    <source>
        <dbReference type="ARBA" id="ARBA00022664"/>
    </source>
</evidence>
<evidence type="ECO:0000256" key="20">
    <source>
        <dbReference type="ARBA" id="ARBA00048266"/>
    </source>
</evidence>
<dbReference type="FunFam" id="3.20.20.70:FF:000145">
    <property type="entry name" value="tRNA-dihydrouridine(47) synthase [NAD(P)(+)]"/>
    <property type="match status" value="1"/>
</dbReference>
<evidence type="ECO:0000256" key="15">
    <source>
        <dbReference type="ARBA" id="ARBA00022857"/>
    </source>
</evidence>
<evidence type="ECO:0000256" key="19">
    <source>
        <dbReference type="ARBA" id="ARBA00045934"/>
    </source>
</evidence>
<evidence type="ECO:0000256" key="18">
    <source>
        <dbReference type="ARBA" id="ARBA00023242"/>
    </source>
</evidence>
<dbReference type="EMBL" id="JAEUBD010001178">
    <property type="protein sequence ID" value="KAH3665012.1"/>
    <property type="molecule type" value="Genomic_DNA"/>
</dbReference>
<dbReference type="GO" id="GO:0008270">
    <property type="term" value="F:zinc ion binding"/>
    <property type="evidence" value="ECO:0007669"/>
    <property type="project" value="UniProtKB-KW"/>
</dbReference>
<keyword evidence="12" id="KW-0677">Repeat</keyword>
<proteinExistence type="inferred from homology"/>
<evidence type="ECO:0000256" key="10">
    <source>
        <dbReference type="ARBA" id="ARBA00022694"/>
    </source>
</evidence>
<dbReference type="GO" id="GO:0005737">
    <property type="term" value="C:cytoplasm"/>
    <property type="evidence" value="ECO:0007669"/>
    <property type="project" value="UniProtKB-SubCell"/>
</dbReference>
<evidence type="ECO:0000256" key="3">
    <source>
        <dbReference type="ARBA" id="ARBA00004496"/>
    </source>
</evidence>
<evidence type="ECO:0000256" key="23">
    <source>
        <dbReference type="ARBA" id="ARBA00049513"/>
    </source>
</evidence>
<dbReference type="GO" id="GO:0102265">
    <property type="term" value="F:tRNA-dihydrouridine47 synthase activity"/>
    <property type="evidence" value="ECO:0007669"/>
    <property type="project" value="UniProtKB-EC"/>
</dbReference>
<keyword evidence="10 25" id="KW-0819">tRNA processing</keyword>
<dbReference type="PANTHER" id="PTHR45846">
    <property type="entry name" value="TRNA-DIHYDROURIDINE(47) SYNTHASE [NAD(P)(+)]-LIKE"/>
    <property type="match status" value="1"/>
</dbReference>
<name>A0A9P8P4E7_9ASCO</name>
<evidence type="ECO:0000256" key="1">
    <source>
        <dbReference type="ARBA" id="ARBA00001917"/>
    </source>
</evidence>
<keyword evidence="17 25" id="KW-0520">NAD</keyword>
<evidence type="ECO:0000256" key="8">
    <source>
        <dbReference type="ARBA" id="ARBA00022643"/>
    </source>
</evidence>
<feature type="zinc finger region" description="C3H1-type" evidence="24">
    <location>
        <begin position="82"/>
        <end position="114"/>
    </location>
</feature>
<dbReference type="CDD" id="cd02801">
    <property type="entry name" value="DUS_like_FMN"/>
    <property type="match status" value="1"/>
</dbReference>
<dbReference type="InterPro" id="IPR035587">
    <property type="entry name" value="DUS-like_FMN-bd"/>
</dbReference>
<evidence type="ECO:0000256" key="22">
    <source>
        <dbReference type="ARBA" id="ARBA00049447"/>
    </source>
</evidence>
<keyword evidence="16 25" id="KW-0560">Oxidoreductase</keyword>
<feature type="domain" description="C3H1-type" evidence="27">
    <location>
        <begin position="82"/>
        <end position="114"/>
    </location>
</feature>
<dbReference type="GO" id="GO:0003723">
    <property type="term" value="F:RNA binding"/>
    <property type="evidence" value="ECO:0007669"/>
    <property type="project" value="TreeGrafter"/>
</dbReference>
<evidence type="ECO:0000313" key="29">
    <source>
        <dbReference type="Proteomes" id="UP000788993"/>
    </source>
</evidence>
<evidence type="ECO:0000259" key="27">
    <source>
        <dbReference type="PROSITE" id="PS50103"/>
    </source>
</evidence>
<dbReference type="SUPFAM" id="SSF51395">
    <property type="entry name" value="FMN-linked oxidoreductases"/>
    <property type="match status" value="1"/>
</dbReference>
<feature type="region of interest" description="Disordered" evidence="26">
    <location>
        <begin position="1"/>
        <end position="26"/>
    </location>
</feature>
<evidence type="ECO:0000256" key="7">
    <source>
        <dbReference type="ARBA" id="ARBA00022630"/>
    </source>
</evidence>
<comment type="caution">
    <text evidence="28">The sequence shown here is derived from an EMBL/GenBank/DDBJ whole genome shotgun (WGS) entry which is preliminary data.</text>
</comment>
<dbReference type="EC" id="1.3.1.89" evidence="4 25"/>
<gene>
    <name evidence="28" type="ORF">OGATHE_003827</name>
</gene>
<dbReference type="InterPro" id="IPR013785">
    <property type="entry name" value="Aldolase_TIM"/>
</dbReference>
<dbReference type="InterPro" id="IPR000571">
    <property type="entry name" value="Znf_CCCH"/>
</dbReference>
<evidence type="ECO:0000256" key="14">
    <source>
        <dbReference type="ARBA" id="ARBA00022833"/>
    </source>
</evidence>
<keyword evidence="14 24" id="KW-0862">Zinc</keyword>
<comment type="catalytic activity">
    <reaction evidence="22">
        <text>a 5,6-dihydrouridine in mRNA + NADP(+) = a uridine in mRNA + NADPH + H(+)</text>
        <dbReference type="Rhea" id="RHEA:69855"/>
        <dbReference type="Rhea" id="RHEA-COMP:14658"/>
        <dbReference type="Rhea" id="RHEA-COMP:17789"/>
        <dbReference type="ChEBI" id="CHEBI:15378"/>
        <dbReference type="ChEBI" id="CHEBI:57783"/>
        <dbReference type="ChEBI" id="CHEBI:58349"/>
        <dbReference type="ChEBI" id="CHEBI:65315"/>
        <dbReference type="ChEBI" id="CHEBI:74443"/>
    </reaction>
    <physiologicalReaction direction="right-to-left" evidence="22">
        <dbReference type="Rhea" id="RHEA:69857"/>
    </physiologicalReaction>
</comment>
<dbReference type="FunFam" id="4.10.1000.10:FF:000029">
    <property type="entry name" value="tRNA-dihydrouridine(47) synthase [NAD(P)(+)]"/>
    <property type="match status" value="1"/>
</dbReference>
<evidence type="ECO:0000256" key="17">
    <source>
        <dbReference type="ARBA" id="ARBA00023027"/>
    </source>
</evidence>
<dbReference type="PROSITE" id="PS01136">
    <property type="entry name" value="UPF0034"/>
    <property type="match status" value="1"/>
</dbReference>
<evidence type="ECO:0000256" key="24">
    <source>
        <dbReference type="PROSITE-ProRule" id="PRU00723"/>
    </source>
</evidence>
<dbReference type="Pfam" id="PF25585">
    <property type="entry name" value="zf-CCCH_DUS3L"/>
    <property type="match status" value="2"/>
</dbReference>
<dbReference type="Gene3D" id="3.20.20.70">
    <property type="entry name" value="Aldolase class I"/>
    <property type="match status" value="1"/>
</dbReference>
<sequence>MSEITEDKKRSVEHDSLERNVKPRLEKGVAPIKQEYLVIGGVQADYNDDEAESSKHTSGEKESKKEKKRGQNKKRDLRQAHEEIKLCSSVVDPNDKTKECPYGADKCRFSHDIQAYLASKPADIEGTCPVYAAIGYCPSGVKCRWLGSHYNPETGLLLEEEGVEKKEHKGEVNWISATTKSQLQKKKLPMPVSDEMIRFLDSVVIVNDEKNSMTKEERENHEPDQNKLNAASYTESRFRTGEKKRLNLRNAKIVSPLTTVGNLPYRRLMRSLGADVTYSEMALALPLIQGSNSEWALPRAHESEYPGFGVQIATAKHWQACKAAEAIQTLTSHVSELNLNCGCPIDMLYRKGEGSALLENPSRMLRILKGMSYSSGEIPVTVKIRMGVKDDKPVAENLVRRVLNETDVAAITLHGRSRQQRYTRAADWDYISRVGAVVKDYNEQQEEDKDKVDTPPVYFVGNGDCFTHEDWHRAVSDEGIDSVMVARGALIKPWIFEEVEAQQYLDKSASERLAYLEKYAKFALEHWGSDEYGVNSARRYLCEFISFTHRYIPVGILERLPPKLNERPPPWKGRNELETLLGSSDYKDWIKITEMFLGKAGDGFSFIPKHKSNSYEKQ</sequence>
<comment type="similarity">
    <text evidence="25">Belongs to the dus family. Dus3 subfamily.</text>
</comment>
<comment type="catalytic activity">
    <reaction evidence="21">
        <text>a 5,6-dihydrouridine in mRNA + NAD(+) = a uridine in mRNA + NADH + H(+)</text>
        <dbReference type="Rhea" id="RHEA:69851"/>
        <dbReference type="Rhea" id="RHEA-COMP:14658"/>
        <dbReference type="Rhea" id="RHEA-COMP:17789"/>
        <dbReference type="ChEBI" id="CHEBI:15378"/>
        <dbReference type="ChEBI" id="CHEBI:57540"/>
        <dbReference type="ChEBI" id="CHEBI:57945"/>
        <dbReference type="ChEBI" id="CHEBI:65315"/>
        <dbReference type="ChEBI" id="CHEBI:74443"/>
    </reaction>
    <physiologicalReaction direction="right-to-left" evidence="21">
        <dbReference type="Rhea" id="RHEA:69853"/>
    </physiologicalReaction>
</comment>
<evidence type="ECO:0000313" key="28">
    <source>
        <dbReference type="EMBL" id="KAH3665012.1"/>
    </source>
</evidence>
<dbReference type="Pfam" id="PF01207">
    <property type="entry name" value="Dus"/>
    <property type="match status" value="1"/>
</dbReference>
<evidence type="ECO:0000256" key="5">
    <source>
        <dbReference type="ARBA" id="ARBA00022143"/>
    </source>
</evidence>
<keyword evidence="11 24" id="KW-0479">Metal-binding</keyword>
<accession>A0A9P8P4E7</accession>
<evidence type="ECO:0000256" key="16">
    <source>
        <dbReference type="ARBA" id="ARBA00023002"/>
    </source>
</evidence>
<dbReference type="GO" id="GO:0006397">
    <property type="term" value="P:mRNA processing"/>
    <property type="evidence" value="ECO:0007669"/>
    <property type="project" value="UniProtKB-KW"/>
</dbReference>
<comment type="function">
    <text evidence="19">Catalyzes the synthesis of dihydrouridine, a modified base found in the D-loop of most tRNAs. Specifically modifies U47 in cytoplasmic tRNAs. Catalyzes the synthesis of dihydrouridine in some mRNAs, thereby affecting their translation.</text>
</comment>
<dbReference type="InterPro" id="IPR018517">
    <property type="entry name" value="tRNA_hU_synthase_CS"/>
</dbReference>
<evidence type="ECO:0000256" key="25">
    <source>
        <dbReference type="RuleBase" id="RU291113"/>
    </source>
</evidence>
<evidence type="ECO:0000256" key="26">
    <source>
        <dbReference type="SAM" id="MobiDB-lite"/>
    </source>
</evidence>
<keyword evidence="9" id="KW-0507">mRNA processing</keyword>
<keyword evidence="13 24" id="KW-0863">Zinc-finger</keyword>
<comment type="cofactor">
    <cofactor evidence="1 25">
        <name>FMN</name>
        <dbReference type="ChEBI" id="CHEBI:58210"/>
    </cofactor>
</comment>
<dbReference type="Proteomes" id="UP000788993">
    <property type="component" value="Unassembled WGS sequence"/>
</dbReference>
<keyword evidence="8 25" id="KW-0288">FMN</keyword>
<dbReference type="AlphaFoldDB" id="A0A9P8P4E7"/>
<evidence type="ECO:0000256" key="11">
    <source>
        <dbReference type="ARBA" id="ARBA00022723"/>
    </source>
</evidence>
<feature type="region of interest" description="Disordered" evidence="26">
    <location>
        <begin position="47"/>
        <end position="78"/>
    </location>
</feature>
<evidence type="ECO:0000256" key="12">
    <source>
        <dbReference type="ARBA" id="ARBA00022737"/>
    </source>
</evidence>
<protein>
    <recommendedName>
        <fullName evidence="5 25">tRNA-dihydrouridine(47) synthase [NAD(P)(+)]</fullName>
        <ecNumber evidence="4 25">1.3.1.89</ecNumber>
    </recommendedName>
    <alternativeName>
        <fullName evidence="25">tRNA-dihydrouridine synthase 3</fullName>
    </alternativeName>
</protein>
<evidence type="ECO:0000256" key="2">
    <source>
        <dbReference type="ARBA" id="ARBA00004123"/>
    </source>
</evidence>
<organism evidence="28 29">
    <name type="scientific">Ogataea polymorpha</name>
    <dbReference type="NCBI Taxonomy" id="460523"/>
    <lineage>
        <taxon>Eukaryota</taxon>
        <taxon>Fungi</taxon>
        <taxon>Dikarya</taxon>
        <taxon>Ascomycota</taxon>
        <taxon>Saccharomycotina</taxon>
        <taxon>Pichiomycetes</taxon>
        <taxon>Pichiales</taxon>
        <taxon>Pichiaceae</taxon>
        <taxon>Ogataea</taxon>
    </lineage>
</organism>
<reference evidence="28" key="2">
    <citation type="submission" date="2021-01" db="EMBL/GenBank/DDBJ databases">
        <authorList>
            <person name="Schikora-Tamarit M.A."/>
        </authorList>
    </citation>
    <scope>NUCLEOTIDE SEQUENCE</scope>
    <source>
        <strain evidence="28">NCAIM Y.01608</strain>
    </source>
</reference>
<keyword evidence="7 25" id="KW-0285">Flavoprotein</keyword>
<feature type="compositionally biased region" description="Basic and acidic residues" evidence="26">
    <location>
        <begin position="52"/>
        <end position="65"/>
    </location>
</feature>
<dbReference type="GO" id="GO:0005634">
    <property type="term" value="C:nucleus"/>
    <property type="evidence" value="ECO:0007669"/>
    <property type="project" value="UniProtKB-SubCell"/>
</dbReference>
<dbReference type="PANTHER" id="PTHR45846:SF1">
    <property type="entry name" value="TRNA-DIHYDROURIDINE(47) SYNTHASE [NAD(P)(+)]-LIKE"/>
    <property type="match status" value="1"/>
</dbReference>
<keyword evidence="6" id="KW-0963">Cytoplasm</keyword>
<evidence type="ECO:0000256" key="6">
    <source>
        <dbReference type="ARBA" id="ARBA00022490"/>
    </source>
</evidence>
<evidence type="ECO:0000256" key="4">
    <source>
        <dbReference type="ARBA" id="ARBA00012376"/>
    </source>
</evidence>
<keyword evidence="15 25" id="KW-0521">NADP</keyword>
<dbReference type="GO" id="GO:0050660">
    <property type="term" value="F:flavin adenine dinucleotide binding"/>
    <property type="evidence" value="ECO:0007669"/>
    <property type="project" value="UniProtKB-UniRule"/>
</dbReference>
<keyword evidence="29" id="KW-1185">Reference proteome</keyword>
<evidence type="ECO:0000256" key="13">
    <source>
        <dbReference type="ARBA" id="ARBA00022771"/>
    </source>
</evidence>
<reference evidence="28" key="1">
    <citation type="journal article" date="2021" name="Open Biol.">
        <title>Shared evolutionary footprints suggest mitochondrial oxidative damage underlies multiple complex I losses in fungi.</title>
        <authorList>
            <person name="Schikora-Tamarit M.A."/>
            <person name="Marcet-Houben M."/>
            <person name="Nosek J."/>
            <person name="Gabaldon T."/>
        </authorList>
    </citation>
    <scope>NUCLEOTIDE SEQUENCE</scope>
    <source>
        <strain evidence="28">NCAIM Y.01608</strain>
    </source>
</reference>
<evidence type="ECO:0000256" key="21">
    <source>
        <dbReference type="ARBA" id="ARBA00048342"/>
    </source>
</evidence>